<gene>
    <name evidence="7" type="ORF">ROHU_010017</name>
</gene>
<dbReference type="SUPFAM" id="SSF52540">
    <property type="entry name" value="P-loop containing nucleoside triphosphate hydrolases"/>
    <property type="match status" value="1"/>
</dbReference>
<evidence type="ECO:0000313" key="8">
    <source>
        <dbReference type="Proteomes" id="UP000290572"/>
    </source>
</evidence>
<evidence type="ECO:0000313" key="7">
    <source>
        <dbReference type="EMBL" id="RXN12719.1"/>
    </source>
</evidence>
<reference evidence="7 8" key="1">
    <citation type="submission" date="2018-03" db="EMBL/GenBank/DDBJ databases">
        <title>Draft genome sequence of Rohu Carp (Labeo rohita).</title>
        <authorList>
            <person name="Das P."/>
            <person name="Kushwaha B."/>
            <person name="Joshi C.G."/>
            <person name="Kumar D."/>
            <person name="Nagpure N.S."/>
            <person name="Sahoo L."/>
            <person name="Das S.P."/>
            <person name="Bit A."/>
            <person name="Patnaik S."/>
            <person name="Meher P.K."/>
            <person name="Jayasankar P."/>
            <person name="Koringa P.G."/>
            <person name="Patel N.V."/>
            <person name="Hinsu A.T."/>
            <person name="Kumar R."/>
            <person name="Pandey M."/>
            <person name="Agarwal S."/>
            <person name="Srivastava S."/>
            <person name="Singh M."/>
            <person name="Iquebal M.A."/>
            <person name="Jaiswal S."/>
            <person name="Angadi U.B."/>
            <person name="Kumar N."/>
            <person name="Raza M."/>
            <person name="Shah T.M."/>
            <person name="Rai A."/>
            <person name="Jena J.K."/>
        </authorList>
    </citation>
    <scope>NUCLEOTIDE SEQUENCE [LARGE SCALE GENOMIC DNA]</scope>
    <source>
        <strain evidence="7">DASCIFA01</strain>
        <tissue evidence="7">Testis</tissue>
    </source>
</reference>
<feature type="domain" description="AIG1-type G" evidence="6">
    <location>
        <begin position="136"/>
        <end position="215"/>
    </location>
</feature>
<protein>
    <submittedName>
        <fullName evidence="7">GTPase IMAP family member 8-like protein</fullName>
    </submittedName>
</protein>
<keyword evidence="4" id="KW-0175">Coiled coil</keyword>
<feature type="signal peptide" evidence="5">
    <location>
        <begin position="1"/>
        <end position="25"/>
    </location>
</feature>
<name>A0A498LW58_LABRO</name>
<evidence type="ECO:0000256" key="1">
    <source>
        <dbReference type="ARBA" id="ARBA00008535"/>
    </source>
</evidence>
<evidence type="ECO:0000256" key="4">
    <source>
        <dbReference type="SAM" id="Coils"/>
    </source>
</evidence>
<dbReference type="InterPro" id="IPR006703">
    <property type="entry name" value="G_AIG1"/>
</dbReference>
<keyword evidence="3" id="KW-0342">GTP-binding</keyword>
<evidence type="ECO:0000256" key="2">
    <source>
        <dbReference type="ARBA" id="ARBA00022741"/>
    </source>
</evidence>
<dbReference type="InterPro" id="IPR027417">
    <property type="entry name" value="P-loop_NTPase"/>
</dbReference>
<evidence type="ECO:0000259" key="6">
    <source>
        <dbReference type="Pfam" id="PF04548"/>
    </source>
</evidence>
<dbReference type="Proteomes" id="UP000290572">
    <property type="component" value="Unassembled WGS sequence"/>
</dbReference>
<dbReference type="InterPro" id="IPR045058">
    <property type="entry name" value="GIMA/IAN/Toc"/>
</dbReference>
<comment type="similarity">
    <text evidence="1">Belongs to the TRAFAC class TrmE-Era-EngA-EngB-Septin-like GTPase superfamily. AIG1/Toc34/Toc159-like paraseptin GTPase family. IAN subfamily.</text>
</comment>
<dbReference type="STRING" id="84645.A0A498LW58"/>
<dbReference type="GO" id="GO:0005525">
    <property type="term" value="F:GTP binding"/>
    <property type="evidence" value="ECO:0007669"/>
    <property type="project" value="UniProtKB-KW"/>
</dbReference>
<dbReference type="EMBL" id="QBIY01013032">
    <property type="protein sequence ID" value="RXN12719.1"/>
    <property type="molecule type" value="Genomic_DNA"/>
</dbReference>
<feature type="coiled-coil region" evidence="4">
    <location>
        <begin position="55"/>
        <end position="111"/>
    </location>
</feature>
<accession>A0A498LW58</accession>
<comment type="caution">
    <text evidence="7">The sequence shown here is derived from an EMBL/GenBank/DDBJ whole genome shotgun (WGS) entry which is preliminary data.</text>
</comment>
<feature type="chain" id="PRO_5019721718" evidence="5">
    <location>
        <begin position="26"/>
        <end position="282"/>
    </location>
</feature>
<dbReference type="Pfam" id="PF04548">
    <property type="entry name" value="AIG1"/>
    <property type="match status" value="2"/>
</dbReference>
<keyword evidence="2" id="KW-0547">Nucleotide-binding</keyword>
<feature type="domain" description="AIG1-type G" evidence="6">
    <location>
        <begin position="5"/>
        <end position="126"/>
    </location>
</feature>
<dbReference type="AlphaFoldDB" id="A0A498LW58"/>
<keyword evidence="5" id="KW-0732">Signal</keyword>
<evidence type="ECO:0000256" key="3">
    <source>
        <dbReference type="ARBA" id="ARBA00023134"/>
    </source>
</evidence>
<dbReference type="Gene3D" id="3.40.50.300">
    <property type="entry name" value="P-loop containing nucleotide triphosphate hydrolases"/>
    <property type="match status" value="2"/>
</dbReference>
<organism evidence="7 8">
    <name type="scientific">Labeo rohita</name>
    <name type="common">Indian major carp</name>
    <name type="synonym">Cyprinus rohita</name>
    <dbReference type="NCBI Taxonomy" id="84645"/>
    <lineage>
        <taxon>Eukaryota</taxon>
        <taxon>Metazoa</taxon>
        <taxon>Chordata</taxon>
        <taxon>Craniata</taxon>
        <taxon>Vertebrata</taxon>
        <taxon>Euteleostomi</taxon>
        <taxon>Actinopterygii</taxon>
        <taxon>Neopterygii</taxon>
        <taxon>Teleostei</taxon>
        <taxon>Ostariophysi</taxon>
        <taxon>Cypriniformes</taxon>
        <taxon>Cyprinidae</taxon>
        <taxon>Labeoninae</taxon>
        <taxon>Labeonini</taxon>
        <taxon>Labeo</taxon>
    </lineage>
</organism>
<dbReference type="PANTHER" id="PTHR10903:SF188">
    <property type="entry name" value="GTPASE IMAP FAMILY MEMBER 2-LIKE-RELATED"/>
    <property type="match status" value="1"/>
</dbReference>
<feature type="coiled-coil region" evidence="4">
    <location>
        <begin position="207"/>
        <end position="234"/>
    </location>
</feature>
<keyword evidence="8" id="KW-1185">Reference proteome</keyword>
<sequence length="282" mass="33000">MLVSQCSAGLSAVLLTVPLLQPVQNEEEMLDYMKCLFGPEVQKYIMILFTRADELEELDQTIEEYLQEESNADAQQLVTECGRKFHGFNNKSKSKIQVQELLQKIEEMMKKNGGKFTMKQMRRNDSKRSPPITYQLEKKNMTIEQYLQDGDPELNKLVESCGKRYFCLDNESASFPQFKVLIHKIEKMVAENGRTHFTNDMFEETEKHIQKIQKQNLDKKIKQYKQQHKQLNETDWQEICWSLFEESQREAELKLTSEEAESAGARGFRAVINAFRKMCAIQ</sequence>
<evidence type="ECO:0000256" key="5">
    <source>
        <dbReference type="SAM" id="SignalP"/>
    </source>
</evidence>
<proteinExistence type="inferred from homology"/>
<dbReference type="PANTHER" id="PTHR10903">
    <property type="entry name" value="GTPASE, IMAP FAMILY MEMBER-RELATED"/>
    <property type="match status" value="1"/>
</dbReference>